<evidence type="ECO:0000256" key="1">
    <source>
        <dbReference type="SAM" id="MobiDB-lite"/>
    </source>
</evidence>
<dbReference type="PANTHER" id="PTHR11012">
    <property type="entry name" value="PROTEIN KINASE-LIKE DOMAIN-CONTAINING"/>
    <property type="match status" value="1"/>
</dbReference>
<keyword evidence="4" id="KW-1185">Reference proteome</keyword>
<dbReference type="InterPro" id="IPR015897">
    <property type="entry name" value="CHK_kinase-like"/>
</dbReference>
<dbReference type="PANTHER" id="PTHR11012:SF54">
    <property type="entry name" value="CHK KINASE-LIKE DOMAIN-CONTAINING PROTEIN"/>
    <property type="match status" value="1"/>
</dbReference>
<dbReference type="AlphaFoldDB" id="B4H7D8"/>
<dbReference type="PhylomeDB" id="B4H7D8"/>
<organism evidence="4">
    <name type="scientific">Drosophila persimilis</name>
    <name type="common">Fruit fly</name>
    <dbReference type="NCBI Taxonomy" id="7234"/>
    <lineage>
        <taxon>Eukaryota</taxon>
        <taxon>Metazoa</taxon>
        <taxon>Ecdysozoa</taxon>
        <taxon>Arthropoda</taxon>
        <taxon>Hexapoda</taxon>
        <taxon>Insecta</taxon>
        <taxon>Pterygota</taxon>
        <taxon>Neoptera</taxon>
        <taxon>Endopterygota</taxon>
        <taxon>Diptera</taxon>
        <taxon>Brachycera</taxon>
        <taxon>Muscomorpha</taxon>
        <taxon>Ephydroidea</taxon>
        <taxon>Drosophilidae</taxon>
        <taxon>Drosophila</taxon>
        <taxon>Sophophora</taxon>
    </lineage>
</organism>
<feature type="compositionally biased region" description="Acidic residues" evidence="1">
    <location>
        <begin position="12"/>
        <end position="22"/>
    </location>
</feature>
<dbReference type="eggNOG" id="ENOG502QQH0">
    <property type="taxonomic scope" value="Eukaryota"/>
</dbReference>
<evidence type="ECO:0000259" key="2">
    <source>
        <dbReference type="SMART" id="SM00587"/>
    </source>
</evidence>
<feature type="domain" description="CHK kinase-like" evidence="2">
    <location>
        <begin position="150"/>
        <end position="343"/>
    </location>
</feature>
<dbReference type="InterPro" id="IPR004119">
    <property type="entry name" value="EcKL"/>
</dbReference>
<dbReference type="SMART" id="SM00587">
    <property type="entry name" value="CHK"/>
    <property type="match status" value="1"/>
</dbReference>
<reference evidence="3 4" key="1">
    <citation type="journal article" date="2007" name="Nature">
        <title>Evolution of genes and genomes on the Drosophila phylogeny.</title>
        <authorList>
            <consortium name="Drosophila 12 Genomes Consortium"/>
            <person name="Clark A.G."/>
            <person name="Eisen M.B."/>
            <person name="Smith D.R."/>
            <person name="Bergman C.M."/>
            <person name="Oliver B."/>
            <person name="Markow T.A."/>
            <person name="Kaufman T.C."/>
            <person name="Kellis M."/>
            <person name="Gelbart W."/>
            <person name="Iyer V.N."/>
            <person name="Pollard D.A."/>
            <person name="Sackton T.B."/>
            <person name="Larracuente A.M."/>
            <person name="Singh N.D."/>
            <person name="Abad J.P."/>
            <person name="Abt D.N."/>
            <person name="Adryan B."/>
            <person name="Aguade M."/>
            <person name="Akashi H."/>
            <person name="Anderson W.W."/>
            <person name="Aquadro C.F."/>
            <person name="Ardell D.H."/>
            <person name="Arguello R."/>
            <person name="Artieri C.G."/>
            <person name="Barbash D.A."/>
            <person name="Barker D."/>
            <person name="Barsanti P."/>
            <person name="Batterham P."/>
            <person name="Batzoglou S."/>
            <person name="Begun D."/>
            <person name="Bhutkar A."/>
            <person name="Blanco E."/>
            <person name="Bosak S.A."/>
            <person name="Bradley R.K."/>
            <person name="Brand A.D."/>
            <person name="Brent M.R."/>
            <person name="Brooks A.N."/>
            <person name="Brown R.H."/>
            <person name="Butlin R.K."/>
            <person name="Caggese C."/>
            <person name="Calvi B.R."/>
            <person name="Bernardo de Carvalho A."/>
            <person name="Caspi A."/>
            <person name="Castrezana S."/>
            <person name="Celniker S.E."/>
            <person name="Chang J.L."/>
            <person name="Chapple C."/>
            <person name="Chatterji S."/>
            <person name="Chinwalla A."/>
            <person name="Civetta A."/>
            <person name="Clifton S.W."/>
            <person name="Comeron J.M."/>
            <person name="Costello J.C."/>
            <person name="Coyne J.A."/>
            <person name="Daub J."/>
            <person name="David R.G."/>
            <person name="Delcher A.L."/>
            <person name="Delehaunty K."/>
            <person name="Do C.B."/>
            <person name="Ebling H."/>
            <person name="Edwards K."/>
            <person name="Eickbush T."/>
            <person name="Evans J.D."/>
            <person name="Filipski A."/>
            <person name="Findeiss S."/>
            <person name="Freyhult E."/>
            <person name="Fulton L."/>
            <person name="Fulton R."/>
            <person name="Garcia A.C."/>
            <person name="Gardiner A."/>
            <person name="Garfield D.A."/>
            <person name="Garvin B.E."/>
            <person name="Gibson G."/>
            <person name="Gilbert D."/>
            <person name="Gnerre S."/>
            <person name="Godfrey J."/>
            <person name="Good R."/>
            <person name="Gotea V."/>
            <person name="Gravely B."/>
            <person name="Greenberg A.J."/>
            <person name="Griffiths-Jones S."/>
            <person name="Gross S."/>
            <person name="Guigo R."/>
            <person name="Gustafson E.A."/>
            <person name="Haerty W."/>
            <person name="Hahn M.W."/>
            <person name="Halligan D.L."/>
            <person name="Halpern A.L."/>
            <person name="Halter G.M."/>
            <person name="Han M.V."/>
            <person name="Heger A."/>
            <person name="Hillier L."/>
            <person name="Hinrichs A.S."/>
            <person name="Holmes I."/>
            <person name="Hoskins R.A."/>
            <person name="Hubisz M.J."/>
            <person name="Hultmark D."/>
            <person name="Huntley M.A."/>
            <person name="Jaffe D.B."/>
            <person name="Jagadeeshan S."/>
            <person name="Jeck W.R."/>
            <person name="Johnson J."/>
            <person name="Jones C.D."/>
            <person name="Jordan W.C."/>
            <person name="Karpen G.H."/>
            <person name="Kataoka E."/>
            <person name="Keightley P.D."/>
            <person name="Kheradpour P."/>
            <person name="Kirkness E.F."/>
            <person name="Koerich L.B."/>
            <person name="Kristiansen K."/>
            <person name="Kudrna D."/>
            <person name="Kulathinal R.J."/>
            <person name="Kumar S."/>
            <person name="Kwok R."/>
            <person name="Lander E."/>
            <person name="Langley C.H."/>
            <person name="Lapoint R."/>
            <person name="Lazzaro B.P."/>
            <person name="Lee S.J."/>
            <person name="Levesque L."/>
            <person name="Li R."/>
            <person name="Lin C.F."/>
            <person name="Lin M.F."/>
            <person name="Lindblad-Toh K."/>
            <person name="Llopart A."/>
            <person name="Long M."/>
            <person name="Low L."/>
            <person name="Lozovsky E."/>
            <person name="Lu J."/>
            <person name="Luo M."/>
            <person name="Machado C.A."/>
            <person name="Makalowski W."/>
            <person name="Marzo M."/>
            <person name="Matsuda M."/>
            <person name="Matzkin L."/>
            <person name="McAllister B."/>
            <person name="McBride C.S."/>
            <person name="McKernan B."/>
            <person name="McKernan K."/>
            <person name="Mendez-Lago M."/>
            <person name="Minx P."/>
            <person name="Mollenhauer M.U."/>
            <person name="Montooth K."/>
            <person name="Mount S.M."/>
            <person name="Mu X."/>
            <person name="Myers E."/>
            <person name="Negre B."/>
            <person name="Newfeld S."/>
            <person name="Nielsen R."/>
            <person name="Noor M.A."/>
            <person name="O'Grady P."/>
            <person name="Pachter L."/>
            <person name="Papaceit M."/>
            <person name="Parisi M.J."/>
            <person name="Parisi M."/>
            <person name="Parts L."/>
            <person name="Pedersen J.S."/>
            <person name="Pesole G."/>
            <person name="Phillippy A.M."/>
            <person name="Ponting C.P."/>
            <person name="Pop M."/>
            <person name="Porcelli D."/>
            <person name="Powell J.R."/>
            <person name="Prohaska S."/>
            <person name="Pruitt K."/>
            <person name="Puig M."/>
            <person name="Quesneville H."/>
            <person name="Ram K.R."/>
            <person name="Rand D."/>
            <person name="Rasmussen M.D."/>
            <person name="Reed L.K."/>
            <person name="Reenan R."/>
            <person name="Reily A."/>
            <person name="Remington K.A."/>
            <person name="Rieger T.T."/>
            <person name="Ritchie M.G."/>
            <person name="Robin C."/>
            <person name="Rogers Y.H."/>
            <person name="Rohde C."/>
            <person name="Rozas J."/>
            <person name="Rubenfield M.J."/>
            <person name="Ruiz A."/>
            <person name="Russo S."/>
            <person name="Salzberg S.L."/>
            <person name="Sanchez-Gracia A."/>
            <person name="Saranga D.J."/>
            <person name="Sato H."/>
            <person name="Schaeffer S.W."/>
            <person name="Schatz M.C."/>
            <person name="Schlenke T."/>
            <person name="Schwartz R."/>
            <person name="Segarra C."/>
            <person name="Singh R.S."/>
            <person name="Sirot L."/>
            <person name="Sirota M."/>
            <person name="Sisneros N.B."/>
            <person name="Smith C.D."/>
            <person name="Smith T.F."/>
            <person name="Spieth J."/>
            <person name="Stage D.E."/>
            <person name="Stark A."/>
            <person name="Stephan W."/>
            <person name="Strausberg R.L."/>
            <person name="Strempel S."/>
            <person name="Sturgill D."/>
            <person name="Sutton G."/>
            <person name="Sutton G.G."/>
            <person name="Tao W."/>
            <person name="Teichmann S."/>
            <person name="Tobari Y.N."/>
            <person name="Tomimura Y."/>
            <person name="Tsolas J.M."/>
            <person name="Valente V.L."/>
            <person name="Venter E."/>
            <person name="Venter J.C."/>
            <person name="Vicario S."/>
            <person name="Vieira F.G."/>
            <person name="Vilella A.J."/>
            <person name="Villasante A."/>
            <person name="Walenz B."/>
            <person name="Wang J."/>
            <person name="Wasserman M."/>
            <person name="Watts T."/>
            <person name="Wilson D."/>
            <person name="Wilson R.K."/>
            <person name="Wing R.A."/>
            <person name="Wolfner M.F."/>
            <person name="Wong A."/>
            <person name="Wong G.K."/>
            <person name="Wu C.I."/>
            <person name="Wu G."/>
            <person name="Yamamoto D."/>
            <person name="Yang H.P."/>
            <person name="Yang S.P."/>
            <person name="Yorke J.A."/>
            <person name="Yoshida K."/>
            <person name="Zdobnov E."/>
            <person name="Zhang P."/>
            <person name="Zhang Y."/>
            <person name="Zimin A.V."/>
            <person name="Baldwin J."/>
            <person name="Abdouelleil A."/>
            <person name="Abdulkadir J."/>
            <person name="Abebe A."/>
            <person name="Abera B."/>
            <person name="Abreu J."/>
            <person name="Acer S.C."/>
            <person name="Aftuck L."/>
            <person name="Alexander A."/>
            <person name="An P."/>
            <person name="Anderson E."/>
            <person name="Anderson S."/>
            <person name="Arachi H."/>
            <person name="Azer M."/>
            <person name="Bachantsang P."/>
            <person name="Barry A."/>
            <person name="Bayul T."/>
            <person name="Berlin A."/>
            <person name="Bessette D."/>
            <person name="Bloom T."/>
            <person name="Blye J."/>
            <person name="Boguslavskiy L."/>
            <person name="Bonnet C."/>
            <person name="Boukhgalter B."/>
            <person name="Bourzgui I."/>
            <person name="Brown A."/>
            <person name="Cahill P."/>
            <person name="Channer S."/>
            <person name="Cheshatsang Y."/>
            <person name="Chuda L."/>
            <person name="Citroen M."/>
            <person name="Collymore A."/>
            <person name="Cooke P."/>
            <person name="Costello M."/>
            <person name="D'Aco K."/>
            <person name="Daza R."/>
            <person name="De Haan G."/>
            <person name="DeGray S."/>
            <person name="DeMaso C."/>
            <person name="Dhargay N."/>
            <person name="Dooley K."/>
            <person name="Dooley E."/>
            <person name="Doricent M."/>
            <person name="Dorje P."/>
            <person name="Dorjee K."/>
            <person name="Dupes A."/>
            <person name="Elong R."/>
            <person name="Falk J."/>
            <person name="Farina A."/>
            <person name="Faro S."/>
            <person name="Ferguson D."/>
            <person name="Fisher S."/>
            <person name="Foley C.D."/>
            <person name="Franke A."/>
            <person name="Friedrich D."/>
            <person name="Gadbois L."/>
            <person name="Gearin G."/>
            <person name="Gearin C.R."/>
            <person name="Giannoukos G."/>
            <person name="Goode T."/>
            <person name="Graham J."/>
            <person name="Grandbois E."/>
            <person name="Grewal S."/>
            <person name="Gyaltsen K."/>
            <person name="Hafez N."/>
            <person name="Hagos B."/>
            <person name="Hall J."/>
            <person name="Henson C."/>
            <person name="Hollinger A."/>
            <person name="Honan T."/>
            <person name="Huard M.D."/>
            <person name="Hughes L."/>
            <person name="Hurhula B."/>
            <person name="Husby M.E."/>
            <person name="Kamat A."/>
            <person name="Kanga B."/>
            <person name="Kashin S."/>
            <person name="Khazanovich D."/>
            <person name="Kisner P."/>
            <person name="Lance K."/>
            <person name="Lara M."/>
            <person name="Lee W."/>
            <person name="Lennon N."/>
            <person name="Letendre F."/>
            <person name="LeVine R."/>
            <person name="Lipovsky A."/>
            <person name="Liu X."/>
            <person name="Liu J."/>
            <person name="Liu S."/>
            <person name="Lokyitsang T."/>
            <person name="Lokyitsang Y."/>
            <person name="Lubonja R."/>
            <person name="Lui A."/>
            <person name="MacDonald P."/>
            <person name="Magnisalis V."/>
            <person name="Maru K."/>
            <person name="Matthews C."/>
            <person name="McCusker W."/>
            <person name="McDonough S."/>
            <person name="Mehta T."/>
            <person name="Meldrim J."/>
            <person name="Meneus L."/>
            <person name="Mihai O."/>
            <person name="Mihalev A."/>
            <person name="Mihova T."/>
            <person name="Mittelman R."/>
            <person name="Mlenga V."/>
            <person name="Montmayeur A."/>
            <person name="Mulrain L."/>
            <person name="Navidi A."/>
            <person name="Naylor J."/>
            <person name="Negash T."/>
            <person name="Nguyen T."/>
            <person name="Nguyen N."/>
            <person name="Nicol R."/>
            <person name="Norbu C."/>
            <person name="Norbu N."/>
            <person name="Novod N."/>
            <person name="O'Neill B."/>
            <person name="Osman S."/>
            <person name="Markiewicz E."/>
            <person name="Oyono O.L."/>
            <person name="Patti C."/>
            <person name="Phunkhang P."/>
            <person name="Pierre F."/>
            <person name="Priest M."/>
            <person name="Raghuraman S."/>
            <person name="Rege F."/>
            <person name="Reyes R."/>
            <person name="Rise C."/>
            <person name="Rogov P."/>
            <person name="Ross K."/>
            <person name="Ryan E."/>
            <person name="Settipalli S."/>
            <person name="Shea T."/>
            <person name="Sherpa N."/>
            <person name="Shi L."/>
            <person name="Shih D."/>
            <person name="Sparrow T."/>
            <person name="Spaulding J."/>
            <person name="Stalker J."/>
            <person name="Stange-Thomann N."/>
            <person name="Stavropoulos S."/>
            <person name="Stone C."/>
            <person name="Strader C."/>
            <person name="Tesfaye S."/>
            <person name="Thomson T."/>
            <person name="Thoulutsang Y."/>
            <person name="Thoulutsang D."/>
            <person name="Topham K."/>
            <person name="Topping I."/>
            <person name="Tsamla T."/>
            <person name="Vassiliev H."/>
            <person name="Vo A."/>
            <person name="Wangchuk T."/>
            <person name="Wangdi T."/>
            <person name="Weiand M."/>
            <person name="Wilkinson J."/>
            <person name="Wilson A."/>
            <person name="Yadav S."/>
            <person name="Young G."/>
            <person name="Yu Q."/>
            <person name="Zembek L."/>
            <person name="Zhong D."/>
            <person name="Zimmer A."/>
            <person name="Zwirko Z."/>
            <person name="Jaffe D.B."/>
            <person name="Alvarez P."/>
            <person name="Brockman W."/>
            <person name="Butler J."/>
            <person name="Chin C."/>
            <person name="Gnerre S."/>
            <person name="Grabherr M."/>
            <person name="Kleber M."/>
            <person name="Mauceli E."/>
            <person name="MacCallum I."/>
        </authorList>
    </citation>
    <scope>NUCLEOTIDE SEQUENCE [LARGE SCALE GENOMIC DNA]</scope>
    <source>
        <strain evidence="4">MSH-3 / Tucson 14011-0111.49</strain>
    </source>
</reference>
<dbReference type="KEGG" id="dpe:6601708"/>
<feature type="region of interest" description="Disordered" evidence="1">
    <location>
        <begin position="1"/>
        <end position="29"/>
    </location>
</feature>
<protein>
    <submittedName>
        <fullName evidence="3">GL27004</fullName>
    </submittedName>
</protein>
<dbReference type="Pfam" id="PF02958">
    <property type="entry name" value="EcKL"/>
    <property type="match status" value="1"/>
</dbReference>
<dbReference type="EMBL" id="CH479218">
    <property type="protein sequence ID" value="EDW33749.1"/>
    <property type="molecule type" value="Genomic_DNA"/>
</dbReference>
<dbReference type="SUPFAM" id="SSF56112">
    <property type="entry name" value="Protein kinase-like (PK-like)"/>
    <property type="match status" value="1"/>
</dbReference>
<dbReference type="STRING" id="7234.B4H7D8"/>
<accession>B4H7D8</accession>
<sequence length="435" mass="50433">MEPQREKPPGQEQEEEEEEPTQDDLPNERVTMRLRQLIRELWPEKSLPASSELSDHLQRASAKGDNYLGVVWRLRVPPDRSLVVKLPPQNSVRRKQFFARPCFLRESQAYEEFLPLVEELQERWGVPEEERFRQHARCFHTCRDEPDECIVLEDLCRSGFQLHDRFRHLPLQHVAQVMRAYGKLHAVSLAAKRQCPERLLPFRQMVDIFEQRRDDTALASYFENLKESALSALLSPADDAYGARLREYFSRGTYFDLLLPLINGTNCEPYAVVCHGDCWNNNIMYRLCPLDLRLIDWQLMRYASPVTDLAYFLFTCTTRAFRQRHLQAMLEEYHVQLGQQLTRLGESVEQLLPRKAFAEQLRAKAAVGLLLAMMVLPIVTMQGQDVPDLQAISDMIEAGGSTNLQGAGFLGTGNEELYKRRMREVILDCVDSDYI</sequence>
<dbReference type="OrthoDB" id="190089at2759"/>
<name>B4H7D8_DROPE</name>
<dbReference type="OMA" id="WNNNFLY"/>
<proteinExistence type="predicted"/>
<dbReference type="InterPro" id="IPR011009">
    <property type="entry name" value="Kinase-like_dom_sf"/>
</dbReference>
<gene>
    <name evidence="3" type="primary">Dper\GL27004</name>
    <name evidence="3" type="ORF">Dper_GL27004</name>
</gene>
<evidence type="ECO:0000313" key="4">
    <source>
        <dbReference type="Proteomes" id="UP000008744"/>
    </source>
</evidence>
<dbReference type="HOGENOM" id="CLU_010718_6_2_1"/>
<dbReference type="Proteomes" id="UP000008744">
    <property type="component" value="Unassembled WGS sequence"/>
</dbReference>
<evidence type="ECO:0000313" key="3">
    <source>
        <dbReference type="EMBL" id="EDW33749.1"/>
    </source>
</evidence>
<dbReference type="Gene3D" id="3.90.1200.10">
    <property type="match status" value="1"/>
</dbReference>